<name>A0ABN9AN87_9NEOB</name>
<dbReference type="Proteomes" id="UP001162483">
    <property type="component" value="Unassembled WGS sequence"/>
</dbReference>
<evidence type="ECO:0000313" key="2">
    <source>
        <dbReference type="EMBL" id="CAI9536022.1"/>
    </source>
</evidence>
<proteinExistence type="predicted"/>
<feature type="compositionally biased region" description="Basic and acidic residues" evidence="1">
    <location>
        <begin position="36"/>
        <end position="48"/>
    </location>
</feature>
<gene>
    <name evidence="2" type="ORF">SPARVUS_LOCUS973661</name>
</gene>
<protein>
    <submittedName>
        <fullName evidence="2">Uncharacterized protein</fullName>
    </submittedName>
</protein>
<reference evidence="2" key="1">
    <citation type="submission" date="2023-05" db="EMBL/GenBank/DDBJ databases">
        <authorList>
            <person name="Stuckert A."/>
        </authorList>
    </citation>
    <scope>NUCLEOTIDE SEQUENCE</scope>
</reference>
<accession>A0ABN9AN87</accession>
<evidence type="ECO:0000256" key="1">
    <source>
        <dbReference type="SAM" id="MobiDB-lite"/>
    </source>
</evidence>
<dbReference type="EMBL" id="CATNWA010000295">
    <property type="protein sequence ID" value="CAI9536022.1"/>
    <property type="molecule type" value="Genomic_DNA"/>
</dbReference>
<organism evidence="2 3">
    <name type="scientific">Staurois parvus</name>
    <dbReference type="NCBI Taxonomy" id="386267"/>
    <lineage>
        <taxon>Eukaryota</taxon>
        <taxon>Metazoa</taxon>
        <taxon>Chordata</taxon>
        <taxon>Craniata</taxon>
        <taxon>Vertebrata</taxon>
        <taxon>Euteleostomi</taxon>
        <taxon>Amphibia</taxon>
        <taxon>Batrachia</taxon>
        <taxon>Anura</taxon>
        <taxon>Neobatrachia</taxon>
        <taxon>Ranoidea</taxon>
        <taxon>Ranidae</taxon>
        <taxon>Staurois</taxon>
    </lineage>
</organism>
<sequence>MYVKWFDTVMSYYVILVKFSNFPAFRPRTSRHHRERNPEDGCRHRPEDIAGDTAGGT</sequence>
<feature type="non-terminal residue" evidence="2">
    <location>
        <position position="57"/>
    </location>
</feature>
<evidence type="ECO:0000313" key="3">
    <source>
        <dbReference type="Proteomes" id="UP001162483"/>
    </source>
</evidence>
<keyword evidence="3" id="KW-1185">Reference proteome</keyword>
<feature type="region of interest" description="Disordered" evidence="1">
    <location>
        <begin position="28"/>
        <end position="57"/>
    </location>
</feature>
<comment type="caution">
    <text evidence="2">The sequence shown here is derived from an EMBL/GenBank/DDBJ whole genome shotgun (WGS) entry which is preliminary data.</text>
</comment>